<keyword evidence="1" id="KW-0472">Membrane</keyword>
<keyword evidence="3" id="KW-1185">Reference proteome</keyword>
<dbReference type="Gene3D" id="1.20.58.390">
    <property type="entry name" value="Neurotransmitter-gated ion-channel transmembrane domain"/>
    <property type="match status" value="1"/>
</dbReference>
<proteinExistence type="predicted"/>
<evidence type="ECO:0000313" key="3">
    <source>
        <dbReference type="Proteomes" id="UP001626550"/>
    </source>
</evidence>
<keyword evidence="1" id="KW-0812">Transmembrane</keyword>
<accession>A0ABD2QL46</accession>
<comment type="caution">
    <text evidence="2">The sequence shown here is derived from an EMBL/GenBank/DDBJ whole genome shotgun (WGS) entry which is preliminary data.</text>
</comment>
<organism evidence="2 3">
    <name type="scientific">Cichlidogyrus casuarinus</name>
    <dbReference type="NCBI Taxonomy" id="1844966"/>
    <lineage>
        <taxon>Eukaryota</taxon>
        <taxon>Metazoa</taxon>
        <taxon>Spiralia</taxon>
        <taxon>Lophotrochozoa</taxon>
        <taxon>Platyhelminthes</taxon>
        <taxon>Monogenea</taxon>
        <taxon>Monopisthocotylea</taxon>
        <taxon>Dactylogyridea</taxon>
        <taxon>Ancyrocephalidae</taxon>
        <taxon>Cichlidogyrus</taxon>
    </lineage>
</organism>
<keyword evidence="1" id="KW-1133">Transmembrane helix</keyword>
<dbReference type="InterPro" id="IPR036719">
    <property type="entry name" value="Neuro-gated_channel_TM_sf"/>
</dbReference>
<dbReference type="EMBL" id="JBJKFK010000078">
    <property type="protein sequence ID" value="KAL3320082.1"/>
    <property type="molecule type" value="Genomic_DNA"/>
</dbReference>
<dbReference type="AlphaFoldDB" id="A0ABD2QL46"/>
<dbReference type="InterPro" id="IPR038050">
    <property type="entry name" value="Neuro_actylchol_rec"/>
</dbReference>
<evidence type="ECO:0000256" key="1">
    <source>
        <dbReference type="SAM" id="Phobius"/>
    </source>
</evidence>
<name>A0ABD2QL46_9PLAT</name>
<sequence length="196" mass="22639">MEMDLTMQNTCNFCTPPMSGGSCCNYPGYYNPELQYLPPGMQYAPMGMYRDGGQMPDTGLQWNTAGSGGQATVQSMMHKSFPDEMYEIQMILREFRNRVEQKERSSRINKEWRCAAILLDRFFLILYMVILVVVALCLLTNRAQESKEYFIDQVRKYYTVTYTVTNQTVRDSRMVNEDVTKPIPNLDNLSKIIEPG</sequence>
<feature type="transmembrane region" description="Helical" evidence="1">
    <location>
        <begin position="122"/>
        <end position="140"/>
    </location>
</feature>
<dbReference type="Proteomes" id="UP001626550">
    <property type="component" value="Unassembled WGS sequence"/>
</dbReference>
<evidence type="ECO:0000313" key="2">
    <source>
        <dbReference type="EMBL" id="KAL3320082.1"/>
    </source>
</evidence>
<dbReference type="SUPFAM" id="SSF90112">
    <property type="entry name" value="Neurotransmitter-gated ion-channel transmembrane pore"/>
    <property type="match status" value="1"/>
</dbReference>
<protein>
    <submittedName>
        <fullName evidence="2">Uncharacterized protein</fullName>
    </submittedName>
</protein>
<reference evidence="2 3" key="1">
    <citation type="submission" date="2024-11" db="EMBL/GenBank/DDBJ databases">
        <title>Adaptive evolution of stress response genes in parasites aligns with host niche diversity.</title>
        <authorList>
            <person name="Hahn C."/>
            <person name="Resl P."/>
        </authorList>
    </citation>
    <scope>NUCLEOTIDE SEQUENCE [LARGE SCALE GENOMIC DNA]</scope>
    <source>
        <strain evidence="2">EGGRZ-B1_66</strain>
        <tissue evidence="2">Body</tissue>
    </source>
</reference>
<gene>
    <name evidence="2" type="ORF">Ciccas_001241</name>
</gene>